<comment type="caution">
    <text evidence="1">The sequence shown here is derived from an EMBL/GenBank/DDBJ whole genome shotgun (WGS) entry which is preliminary data.</text>
</comment>
<protein>
    <submittedName>
        <fullName evidence="1">Uncharacterized protein</fullName>
    </submittedName>
</protein>
<evidence type="ECO:0000313" key="2">
    <source>
        <dbReference type="Proteomes" id="UP000681290"/>
    </source>
</evidence>
<sequence>MRYLNPQVFRELRFYFQFIVQRIFLPWGQLDVQYDSRLVLKGPASVLPYNINQANAAQR</sequence>
<proteinExistence type="predicted"/>
<reference evidence="1 2" key="1">
    <citation type="submission" date="2021-03" db="EMBL/GenBank/DDBJ databases">
        <title>Antimicrobial resistance genes in bacteria isolated from Japanese honey, and their potential for conferring macrolide and lincosamide resistance in the American foulbrood pathogen Paenibacillus larvae.</title>
        <authorList>
            <person name="Okamoto M."/>
            <person name="Kumagai M."/>
            <person name="Kanamori H."/>
            <person name="Takamatsu D."/>
        </authorList>
    </citation>
    <scope>NUCLEOTIDE SEQUENCE [LARGE SCALE GENOMIC DNA]</scope>
    <source>
        <strain evidence="1 2">J15TS10</strain>
    </source>
</reference>
<evidence type="ECO:0000313" key="1">
    <source>
        <dbReference type="EMBL" id="GIP58959.1"/>
    </source>
</evidence>
<gene>
    <name evidence="1" type="ORF">J15TS10_27730</name>
</gene>
<dbReference type="Proteomes" id="UP000681290">
    <property type="component" value="Unassembled WGS sequence"/>
</dbReference>
<organism evidence="1 2">
    <name type="scientific">Paenibacillus woosongensis</name>
    <dbReference type="NCBI Taxonomy" id="307580"/>
    <lineage>
        <taxon>Bacteria</taxon>
        <taxon>Bacillati</taxon>
        <taxon>Bacillota</taxon>
        <taxon>Bacilli</taxon>
        <taxon>Bacillales</taxon>
        <taxon>Paenibacillaceae</taxon>
        <taxon>Paenibacillus</taxon>
    </lineage>
</organism>
<dbReference type="EMBL" id="BOSM01000004">
    <property type="protein sequence ID" value="GIP58959.1"/>
    <property type="molecule type" value="Genomic_DNA"/>
</dbReference>
<name>A0ABQ4MST0_9BACL</name>
<keyword evidence="2" id="KW-1185">Reference proteome</keyword>
<accession>A0ABQ4MST0</accession>